<dbReference type="PANTHER" id="PTHR46776">
    <property type="entry name" value="CYCLIN-DEPENDENT KINASE INHIBITOR 4-RELATED"/>
    <property type="match status" value="1"/>
</dbReference>
<gene>
    <name evidence="7" type="ORF">Sangu_0153700</name>
</gene>
<proteinExistence type="inferred from homology"/>
<comment type="caution">
    <text evidence="7">The sequence shown here is derived from an EMBL/GenBank/DDBJ whole genome shotgun (WGS) entry which is preliminary data.</text>
</comment>
<dbReference type="InterPro" id="IPR044275">
    <property type="entry name" value="KRP"/>
</dbReference>
<protein>
    <submittedName>
        <fullName evidence="7">Cyclin-dependent kinase inhibitor 7</fullName>
    </submittedName>
</protein>
<evidence type="ECO:0000256" key="5">
    <source>
        <dbReference type="SAM" id="MobiDB-lite"/>
    </source>
</evidence>
<dbReference type="PIRSF" id="PIRSF017811">
    <property type="entry name" value="CDK_inhib_pln"/>
    <property type="match status" value="1"/>
</dbReference>
<evidence type="ECO:0000256" key="4">
    <source>
        <dbReference type="ARBA" id="ARBA00023306"/>
    </source>
</evidence>
<feature type="domain" description="Cyclin-dependent kinase inhibitor" evidence="6">
    <location>
        <begin position="174"/>
        <end position="218"/>
    </location>
</feature>
<dbReference type="Pfam" id="PF02234">
    <property type="entry name" value="CDI"/>
    <property type="match status" value="1"/>
</dbReference>
<evidence type="ECO:0000256" key="3">
    <source>
        <dbReference type="ARBA" id="ARBA00023013"/>
    </source>
</evidence>
<dbReference type="EMBL" id="JACGWK010000001">
    <property type="protein sequence ID" value="KAL0380894.1"/>
    <property type="molecule type" value="Genomic_DNA"/>
</dbReference>
<comment type="subcellular location">
    <subcellularLocation>
        <location evidence="1">Nucleus</location>
        <location evidence="1">Nucleoplasm</location>
    </subcellularLocation>
</comment>
<reference evidence="7" key="1">
    <citation type="submission" date="2020-06" db="EMBL/GenBank/DDBJ databases">
        <authorList>
            <person name="Li T."/>
            <person name="Hu X."/>
            <person name="Zhang T."/>
            <person name="Song X."/>
            <person name="Zhang H."/>
            <person name="Dai N."/>
            <person name="Sheng W."/>
            <person name="Hou X."/>
            <person name="Wei L."/>
        </authorList>
    </citation>
    <scope>NUCLEOTIDE SEQUENCE</scope>
    <source>
        <strain evidence="7">G01</strain>
        <tissue evidence="7">Leaf</tissue>
    </source>
</reference>
<name>A0AAW2RLL0_9LAMI</name>
<feature type="region of interest" description="Disordered" evidence="5">
    <location>
        <begin position="25"/>
        <end position="48"/>
    </location>
</feature>
<dbReference type="GO" id="GO:0005654">
    <property type="term" value="C:nucleoplasm"/>
    <property type="evidence" value="ECO:0007669"/>
    <property type="project" value="UniProtKB-SubCell"/>
</dbReference>
<evidence type="ECO:0000256" key="1">
    <source>
        <dbReference type="ARBA" id="ARBA00004642"/>
    </source>
</evidence>
<keyword evidence="4" id="KW-0131">Cell cycle</keyword>
<evidence type="ECO:0000256" key="2">
    <source>
        <dbReference type="ARBA" id="ARBA00010274"/>
    </source>
</evidence>
<dbReference type="GO" id="GO:0051726">
    <property type="term" value="P:regulation of cell cycle"/>
    <property type="evidence" value="ECO:0007669"/>
    <property type="project" value="InterPro"/>
</dbReference>
<feature type="compositionally biased region" description="Polar residues" evidence="5">
    <location>
        <begin position="36"/>
        <end position="47"/>
    </location>
</feature>
<comment type="similarity">
    <text evidence="2">Belongs to the CDI family. ICK/KRP subfamily.</text>
</comment>
<keyword evidence="3 7" id="KW-0649">Protein kinase inhibitor</keyword>
<dbReference type="AlphaFoldDB" id="A0AAW2RLL0"/>
<accession>A0AAW2RLL0</accession>
<reference evidence="7" key="2">
    <citation type="journal article" date="2024" name="Plant">
        <title>Genomic evolution and insights into agronomic trait innovations of Sesamum species.</title>
        <authorList>
            <person name="Miao H."/>
            <person name="Wang L."/>
            <person name="Qu L."/>
            <person name="Liu H."/>
            <person name="Sun Y."/>
            <person name="Le M."/>
            <person name="Wang Q."/>
            <person name="Wei S."/>
            <person name="Zheng Y."/>
            <person name="Lin W."/>
            <person name="Duan Y."/>
            <person name="Cao H."/>
            <person name="Xiong S."/>
            <person name="Wang X."/>
            <person name="Wei L."/>
            <person name="Li C."/>
            <person name="Ma Q."/>
            <person name="Ju M."/>
            <person name="Zhao R."/>
            <person name="Li G."/>
            <person name="Mu C."/>
            <person name="Tian Q."/>
            <person name="Mei H."/>
            <person name="Zhang T."/>
            <person name="Gao T."/>
            <person name="Zhang H."/>
        </authorList>
    </citation>
    <scope>NUCLEOTIDE SEQUENCE</scope>
    <source>
        <strain evidence="7">G01</strain>
    </source>
</reference>
<dbReference type="InterPro" id="IPR044898">
    <property type="entry name" value="CDI_dom_sf"/>
</dbReference>
<organism evidence="7">
    <name type="scientific">Sesamum angustifolium</name>
    <dbReference type="NCBI Taxonomy" id="2727405"/>
    <lineage>
        <taxon>Eukaryota</taxon>
        <taxon>Viridiplantae</taxon>
        <taxon>Streptophyta</taxon>
        <taxon>Embryophyta</taxon>
        <taxon>Tracheophyta</taxon>
        <taxon>Spermatophyta</taxon>
        <taxon>Magnoliopsida</taxon>
        <taxon>eudicotyledons</taxon>
        <taxon>Gunneridae</taxon>
        <taxon>Pentapetalae</taxon>
        <taxon>asterids</taxon>
        <taxon>lamiids</taxon>
        <taxon>Lamiales</taxon>
        <taxon>Pedaliaceae</taxon>
        <taxon>Sesamum</taxon>
    </lineage>
</organism>
<evidence type="ECO:0000313" key="7">
    <source>
        <dbReference type="EMBL" id="KAL0380894.1"/>
    </source>
</evidence>
<evidence type="ECO:0000259" key="6">
    <source>
        <dbReference type="Pfam" id="PF02234"/>
    </source>
</evidence>
<dbReference type="InterPro" id="IPR003175">
    <property type="entry name" value="CDI_dom"/>
</dbReference>
<dbReference type="GO" id="GO:0004861">
    <property type="term" value="F:cyclin-dependent protein serine/threonine kinase inhibitor activity"/>
    <property type="evidence" value="ECO:0007669"/>
    <property type="project" value="InterPro"/>
</dbReference>
<sequence length="232" mass="25415">MGRCLRSWKGLGEGEVMEKAAETAAAGRRKRKVVSGDSQLSTSSVQLKTRRLAALTPENSASPASSGNSTCESVGSDHILASCCSRNGSSEMAKVSSKLIRRSGNSGRILIPSYDVTENEVIVECFATSAGDSLDCRERRGTTLLTEVQAESVEMDSTARPLESNSRHRSMAEKMPSEAELEEFFAAAEKNLQRQFIDKYNYDIVKDLPLEGRYEWVQIQDGENVHNLAMAI</sequence>
<dbReference type="Gene3D" id="4.10.365.10">
    <property type="entry name" value="p27"/>
    <property type="match status" value="1"/>
</dbReference>